<gene>
    <name evidence="2" type="ORF">ACHAWU_005477</name>
</gene>
<evidence type="ECO:0000313" key="3">
    <source>
        <dbReference type="Proteomes" id="UP001530293"/>
    </source>
</evidence>
<dbReference type="InterPro" id="IPR011989">
    <property type="entry name" value="ARM-like"/>
</dbReference>
<feature type="region of interest" description="Disordered" evidence="1">
    <location>
        <begin position="1"/>
        <end position="22"/>
    </location>
</feature>
<evidence type="ECO:0000256" key="1">
    <source>
        <dbReference type="SAM" id="MobiDB-lite"/>
    </source>
</evidence>
<evidence type="ECO:0008006" key="4">
    <source>
        <dbReference type="Google" id="ProtNLM"/>
    </source>
</evidence>
<feature type="region of interest" description="Disordered" evidence="1">
    <location>
        <begin position="398"/>
        <end position="442"/>
    </location>
</feature>
<keyword evidence="3" id="KW-1185">Reference proteome</keyword>
<name>A0ABD3MVN7_9STRA</name>
<dbReference type="EMBL" id="JALLBG020000070">
    <property type="protein sequence ID" value="KAL3768019.1"/>
    <property type="molecule type" value="Genomic_DNA"/>
</dbReference>
<comment type="caution">
    <text evidence="2">The sequence shown here is derived from an EMBL/GenBank/DDBJ whole genome shotgun (WGS) entry which is preliminary data.</text>
</comment>
<sequence>MQSGATAMRGASASSSSSSSSRLPHYDADLESFINAISNLPAEEWQKRIFALKKLVNSIPDYSTTTTNDYNDNNDDDNDAVNVSGHQRSIPWYRSSVSVRRLSFPLRSLLLDARSAVVKDATELIKLLMIVKLQPRPASSKSTSALLDKEVTTEQNTCDGGLETINNGGGRLMQQYIQQQQSPPAFVGRLLFKDILPAILDLSKQTVKVIRAYGVNMTIAILPHCRVKSIVPILLERMKTHINRTVREDCARYLRCVLETWPTDGHTISIGDTSSGNTRVDESLSLDSAKQIGFGLGNTLSDSANPVRDEARRGFQVLFTRLRPVWDDVMRAGAVRDMRLRKKLMDAAAVVTTTSGSDGNLFDDLASVGDMSLNSAVSGLSHASYRSNMSHRSHVSRGMMGSNGVPSVIGTPKVSPRARSRIGGGLQTNSPRYMQGTGSSAGKVHVKEASDKYSANQYVTSTGHVLSTPSPRNGKLSKPVGLYGVNEAFPTPQQPFASLLQTPSRQMTPESSHTPCKILRKRLSRRISGIKPGVYGHAQSSPIYLSSIDETEDCNEQVTPSVINDIHSSEITNVALEVIAAHLSHLEQIESLITKEKELLLGLNKQLGISITNGMMTLDLACSLSSLSEEQVCDYFESVHMVVDKQRNSSEELLREMERISQGDVSSENDVECQESMNGQNLPQSTLLDSEREQGIQRNLKDEFVASIPKE</sequence>
<dbReference type="AlphaFoldDB" id="A0ABD3MVN7"/>
<organism evidence="2 3">
    <name type="scientific">Discostella pseudostelligera</name>
    <dbReference type="NCBI Taxonomy" id="259834"/>
    <lineage>
        <taxon>Eukaryota</taxon>
        <taxon>Sar</taxon>
        <taxon>Stramenopiles</taxon>
        <taxon>Ochrophyta</taxon>
        <taxon>Bacillariophyta</taxon>
        <taxon>Coscinodiscophyceae</taxon>
        <taxon>Thalassiosirophycidae</taxon>
        <taxon>Stephanodiscales</taxon>
        <taxon>Stephanodiscaceae</taxon>
        <taxon>Discostella</taxon>
    </lineage>
</organism>
<feature type="compositionally biased region" description="Low complexity" evidence="1">
    <location>
        <begin position="11"/>
        <end position="21"/>
    </location>
</feature>
<accession>A0ABD3MVN7</accession>
<evidence type="ECO:0000313" key="2">
    <source>
        <dbReference type="EMBL" id="KAL3768019.1"/>
    </source>
</evidence>
<reference evidence="2 3" key="1">
    <citation type="submission" date="2024-10" db="EMBL/GenBank/DDBJ databases">
        <title>Updated reference genomes for cyclostephanoid diatoms.</title>
        <authorList>
            <person name="Roberts W.R."/>
            <person name="Alverson A.J."/>
        </authorList>
    </citation>
    <scope>NUCLEOTIDE SEQUENCE [LARGE SCALE GENOMIC DNA]</scope>
    <source>
        <strain evidence="2 3">AJA232-27</strain>
    </source>
</reference>
<feature type="compositionally biased region" description="Polar residues" evidence="1">
    <location>
        <begin position="675"/>
        <end position="688"/>
    </location>
</feature>
<feature type="region of interest" description="Disordered" evidence="1">
    <location>
        <begin position="659"/>
        <end position="693"/>
    </location>
</feature>
<dbReference type="Gene3D" id="1.25.10.10">
    <property type="entry name" value="Leucine-rich Repeat Variant"/>
    <property type="match status" value="1"/>
</dbReference>
<protein>
    <recommendedName>
        <fullName evidence="4">TOG domain-containing protein</fullName>
    </recommendedName>
</protein>
<proteinExistence type="predicted"/>
<feature type="compositionally biased region" description="Polar residues" evidence="1">
    <location>
        <begin position="427"/>
        <end position="440"/>
    </location>
</feature>
<dbReference type="Proteomes" id="UP001530293">
    <property type="component" value="Unassembled WGS sequence"/>
</dbReference>